<dbReference type="PATRIC" id="fig|445710.3.peg.1377"/>
<dbReference type="OrthoDB" id="9793905at2"/>
<sequence length="180" mass="20422">MIRHLKVAVFAVLACVGLSVHAEPLPNRPVPQLDLDRYLGQWHEIAHLPMFFQRKCIDTITATYTKRPDGTVNVHNACRTAKGMDASDGVARRVDDRSGALKVRFAPAWLGWLPMVWADYWVVELDPDYRWAVVGSPSRKYLWVLSREPHMDAGTFRGIRERAAQRGYPVDKLVMAAPLD</sequence>
<comment type="subcellular location">
    <subcellularLocation>
        <location evidence="2">Cell outer membrane</location>
    </subcellularLocation>
</comment>
<dbReference type="CDD" id="cd19438">
    <property type="entry name" value="lipocalin_Blc-like"/>
    <property type="match status" value="1"/>
</dbReference>
<accession>A0A161J9A4</accession>
<dbReference type="KEGG" id="dtx:ATSB10_13810"/>
<evidence type="ECO:0000256" key="2">
    <source>
        <dbReference type="PIRNR" id="PIRNR036893"/>
    </source>
</evidence>
<gene>
    <name evidence="4" type="ORF">ATSB10_13810</name>
</gene>
<dbReference type="GO" id="GO:0006950">
    <property type="term" value="P:response to stress"/>
    <property type="evidence" value="ECO:0007669"/>
    <property type="project" value="UniProtKB-ARBA"/>
</dbReference>
<dbReference type="InterPro" id="IPR022272">
    <property type="entry name" value="Lipocalin_CS"/>
</dbReference>
<comment type="function">
    <text evidence="2">Involved in the storage or transport of lipids necessary for membrane maintenance under stressful conditions. Displays a binding preference for lysophospholipids.</text>
</comment>
<dbReference type="AlphaFoldDB" id="A0A161J9A4"/>
<keyword evidence="5" id="KW-1185">Reference proteome</keyword>
<proteinExistence type="inferred from homology"/>
<dbReference type="InterPro" id="IPR002446">
    <property type="entry name" value="Lipocalin_bac"/>
</dbReference>
<dbReference type="Pfam" id="PF08212">
    <property type="entry name" value="Lipocalin_2"/>
    <property type="match status" value="1"/>
</dbReference>
<evidence type="ECO:0000313" key="4">
    <source>
        <dbReference type="EMBL" id="AND68835.1"/>
    </source>
</evidence>
<dbReference type="PANTHER" id="PTHR10612:SF34">
    <property type="entry name" value="APOLIPOPROTEIN D"/>
    <property type="match status" value="1"/>
</dbReference>
<feature type="signal peptide" evidence="2">
    <location>
        <begin position="1"/>
        <end position="22"/>
    </location>
</feature>
<dbReference type="GO" id="GO:0008289">
    <property type="term" value="F:lipid binding"/>
    <property type="evidence" value="ECO:0007669"/>
    <property type="project" value="UniProtKB-UniRule"/>
</dbReference>
<evidence type="ECO:0000313" key="5">
    <source>
        <dbReference type="Proteomes" id="UP000077255"/>
    </source>
</evidence>
<dbReference type="InterPro" id="IPR022271">
    <property type="entry name" value="Lipocalin_ApoD"/>
</dbReference>
<reference evidence="4 5" key="1">
    <citation type="submission" date="2016-02" db="EMBL/GenBank/DDBJ databases">
        <title>Complete genome sequencing and analysis of ATSB10, Dyella thiooxydans isolated from rhizosphere soil of sunflower (Helianthus annuus L.).</title>
        <authorList>
            <person name="Lee Y."/>
            <person name="Hwangbo K."/>
            <person name="Chung H."/>
            <person name="Yoo J."/>
            <person name="Kim K.Y."/>
            <person name="Sa T.M."/>
            <person name="Um Y."/>
            <person name="Madhaiyan M."/>
        </authorList>
    </citation>
    <scope>NUCLEOTIDE SEQUENCE [LARGE SCALE GENOMIC DNA]</scope>
    <source>
        <strain evidence="4 5">ATSB10</strain>
    </source>
</reference>
<comment type="similarity">
    <text evidence="1 2">Belongs to the calycin superfamily. Lipocalin family.</text>
</comment>
<dbReference type="STRING" id="445710.ATSB10_13810"/>
<dbReference type="PANTHER" id="PTHR10612">
    <property type="entry name" value="APOLIPOPROTEIN D"/>
    <property type="match status" value="1"/>
</dbReference>
<keyword evidence="2" id="KW-0449">Lipoprotein</keyword>
<keyword evidence="2" id="KW-0998">Cell outer membrane</keyword>
<protein>
    <recommendedName>
        <fullName evidence="2">Outer membrane lipoprotein Blc</fullName>
    </recommendedName>
</protein>
<name>A0A161J9A4_9GAMM</name>
<dbReference type="GO" id="GO:0009279">
    <property type="term" value="C:cell outer membrane"/>
    <property type="evidence" value="ECO:0007669"/>
    <property type="project" value="UniProtKB-SubCell"/>
</dbReference>
<dbReference type="InterPro" id="IPR047202">
    <property type="entry name" value="Lipocalin_Blc-like_dom"/>
</dbReference>
<dbReference type="PROSITE" id="PS00213">
    <property type="entry name" value="LIPOCALIN"/>
    <property type="match status" value="1"/>
</dbReference>
<dbReference type="Proteomes" id="UP000077255">
    <property type="component" value="Chromosome"/>
</dbReference>
<organism evidence="4 5">
    <name type="scientific">Dyella thiooxydans</name>
    <dbReference type="NCBI Taxonomy" id="445710"/>
    <lineage>
        <taxon>Bacteria</taxon>
        <taxon>Pseudomonadati</taxon>
        <taxon>Pseudomonadota</taxon>
        <taxon>Gammaproteobacteria</taxon>
        <taxon>Lysobacterales</taxon>
        <taxon>Rhodanobacteraceae</taxon>
        <taxon>Dyella</taxon>
    </lineage>
</organism>
<dbReference type="InterPro" id="IPR012674">
    <property type="entry name" value="Calycin"/>
</dbReference>
<feature type="chain" id="PRO_5013433940" description="Outer membrane lipoprotein Blc" evidence="2">
    <location>
        <begin position="23"/>
        <end position="180"/>
    </location>
</feature>
<comment type="subunit">
    <text evidence="2">Homodimer.</text>
</comment>
<dbReference type="SUPFAM" id="SSF50814">
    <property type="entry name" value="Lipocalins"/>
    <property type="match status" value="1"/>
</dbReference>
<dbReference type="PIRSF" id="PIRSF036893">
    <property type="entry name" value="Lipocalin_ApoD"/>
    <property type="match status" value="1"/>
</dbReference>
<dbReference type="Gene3D" id="2.40.128.20">
    <property type="match status" value="1"/>
</dbReference>
<evidence type="ECO:0000259" key="3">
    <source>
        <dbReference type="Pfam" id="PF08212"/>
    </source>
</evidence>
<keyword evidence="2" id="KW-0732">Signal</keyword>
<evidence type="ECO:0000256" key="1">
    <source>
        <dbReference type="ARBA" id="ARBA00006889"/>
    </source>
</evidence>
<keyword evidence="2" id="KW-0446">Lipid-binding</keyword>
<dbReference type="PRINTS" id="PR01171">
    <property type="entry name" value="BCTLIPOCALIN"/>
</dbReference>
<dbReference type="EMBL" id="CP014841">
    <property type="protein sequence ID" value="AND68835.1"/>
    <property type="molecule type" value="Genomic_DNA"/>
</dbReference>
<dbReference type="InterPro" id="IPR000566">
    <property type="entry name" value="Lipocln_cytosolic_FA-bd_dom"/>
</dbReference>
<feature type="domain" description="Lipocalin/cytosolic fatty-acid binding" evidence="3">
    <location>
        <begin position="33"/>
        <end position="176"/>
    </location>
</feature>
<keyword evidence="2" id="KW-0472">Membrane</keyword>
<dbReference type="RefSeq" id="WP_063671498.1">
    <property type="nucleotide sequence ID" value="NZ_CP014841.1"/>
</dbReference>